<dbReference type="GO" id="GO:0009423">
    <property type="term" value="P:chorismate biosynthetic process"/>
    <property type="evidence" value="ECO:0007669"/>
    <property type="project" value="UniProtKB-UniPathway"/>
</dbReference>
<dbReference type="GO" id="GO:0010181">
    <property type="term" value="F:FMN binding"/>
    <property type="evidence" value="ECO:0007669"/>
    <property type="project" value="TreeGrafter"/>
</dbReference>
<dbReference type="Pfam" id="PF01264">
    <property type="entry name" value="Chorismate_synt"/>
    <property type="match status" value="1"/>
</dbReference>
<reference evidence="7" key="1">
    <citation type="submission" date="2013-08" db="EMBL/GenBank/DDBJ databases">
        <authorList>
            <person name="Mendez C."/>
            <person name="Richter M."/>
            <person name="Ferrer M."/>
            <person name="Sanchez J."/>
        </authorList>
    </citation>
    <scope>NUCLEOTIDE SEQUENCE</scope>
</reference>
<dbReference type="SUPFAM" id="SSF103263">
    <property type="entry name" value="Chorismate synthase, AroC"/>
    <property type="match status" value="1"/>
</dbReference>
<evidence type="ECO:0000256" key="1">
    <source>
        <dbReference type="ARBA" id="ARBA00005044"/>
    </source>
</evidence>
<dbReference type="PROSITE" id="PS00789">
    <property type="entry name" value="CHORISMATE_SYNTHASE_3"/>
    <property type="match status" value="1"/>
</dbReference>
<reference evidence="7" key="2">
    <citation type="journal article" date="2014" name="ISME J.">
        <title>Microbial stratification in low pH oxic and suboxic macroscopic growths along an acid mine drainage.</title>
        <authorList>
            <person name="Mendez-Garcia C."/>
            <person name="Mesa V."/>
            <person name="Sprenger R.R."/>
            <person name="Richter M."/>
            <person name="Diez M.S."/>
            <person name="Solano J."/>
            <person name="Bargiela R."/>
            <person name="Golyshina O.V."/>
            <person name="Manteca A."/>
            <person name="Ramos J.L."/>
            <person name="Gallego J.R."/>
            <person name="Llorente I."/>
            <person name="Martins Dos Santos V.A."/>
            <person name="Jensen O.N."/>
            <person name="Pelaez A.I."/>
            <person name="Sanchez J."/>
            <person name="Ferrer M."/>
        </authorList>
    </citation>
    <scope>NUCLEOTIDE SEQUENCE</scope>
</reference>
<dbReference type="InterPro" id="IPR000453">
    <property type="entry name" value="Chorismate_synth"/>
</dbReference>
<gene>
    <name evidence="7" type="ORF">B1B_13949</name>
</gene>
<proteinExistence type="inferred from homology"/>
<dbReference type="PANTHER" id="PTHR21085:SF0">
    <property type="entry name" value="CHORISMATE SYNTHASE"/>
    <property type="match status" value="1"/>
</dbReference>
<dbReference type="EC" id="4.2.3.5" evidence="3"/>
<dbReference type="GO" id="GO:0004107">
    <property type="term" value="F:chorismate synthase activity"/>
    <property type="evidence" value="ECO:0007669"/>
    <property type="project" value="UniProtKB-EC"/>
</dbReference>
<comment type="pathway">
    <text evidence="1">Metabolic intermediate biosynthesis; chorismate biosynthesis; chorismate from D-erythrose 4-phosphate and phosphoenolpyruvate: step 7/7.</text>
</comment>
<name>T0ZDQ3_9ZZZZ</name>
<dbReference type="AlphaFoldDB" id="T0ZDQ3"/>
<organism evidence="7">
    <name type="scientific">mine drainage metagenome</name>
    <dbReference type="NCBI Taxonomy" id="410659"/>
    <lineage>
        <taxon>unclassified sequences</taxon>
        <taxon>metagenomes</taxon>
        <taxon>ecological metagenomes</taxon>
    </lineage>
</organism>
<keyword evidence="4" id="KW-0028">Amino-acid biosynthesis</keyword>
<evidence type="ECO:0000256" key="3">
    <source>
        <dbReference type="ARBA" id="ARBA00013036"/>
    </source>
</evidence>
<dbReference type="UniPathway" id="UPA00053">
    <property type="reaction ID" value="UER00090"/>
</dbReference>
<dbReference type="Gene3D" id="3.60.150.10">
    <property type="entry name" value="Chorismate synthase AroC"/>
    <property type="match status" value="1"/>
</dbReference>
<accession>T0ZDQ3</accession>
<dbReference type="InterPro" id="IPR035904">
    <property type="entry name" value="Chorismate_synth_AroC_sf"/>
</dbReference>
<evidence type="ECO:0000256" key="4">
    <source>
        <dbReference type="ARBA" id="ARBA00022605"/>
    </source>
</evidence>
<dbReference type="GO" id="GO:0008652">
    <property type="term" value="P:amino acid biosynthetic process"/>
    <property type="evidence" value="ECO:0007669"/>
    <property type="project" value="UniProtKB-KW"/>
</dbReference>
<dbReference type="PANTHER" id="PTHR21085">
    <property type="entry name" value="CHORISMATE SYNTHASE"/>
    <property type="match status" value="1"/>
</dbReference>
<dbReference type="InterPro" id="IPR020541">
    <property type="entry name" value="Chorismate_synthase_CS"/>
</dbReference>
<evidence type="ECO:0000256" key="5">
    <source>
        <dbReference type="ARBA" id="ARBA00023141"/>
    </source>
</evidence>
<feature type="non-terminal residue" evidence="7">
    <location>
        <position position="1"/>
    </location>
</feature>
<dbReference type="EMBL" id="AUZY01009196">
    <property type="protein sequence ID" value="EQD43118.1"/>
    <property type="molecule type" value="Genomic_DNA"/>
</dbReference>
<protein>
    <recommendedName>
        <fullName evidence="3">chorismate synthase</fullName>
        <ecNumber evidence="3">4.2.3.5</ecNumber>
    </recommendedName>
</protein>
<comment type="similarity">
    <text evidence="2">Belongs to the chorismate synthase family.</text>
</comment>
<evidence type="ECO:0000256" key="2">
    <source>
        <dbReference type="ARBA" id="ARBA00008014"/>
    </source>
</evidence>
<comment type="caution">
    <text evidence="7">The sequence shown here is derived from an EMBL/GenBank/DDBJ whole genome shotgun (WGS) entry which is preliminary data.</text>
</comment>
<dbReference type="GO" id="GO:0009073">
    <property type="term" value="P:aromatic amino acid family biosynthetic process"/>
    <property type="evidence" value="ECO:0007669"/>
    <property type="project" value="UniProtKB-KW"/>
</dbReference>
<dbReference type="GO" id="GO:0005829">
    <property type="term" value="C:cytosol"/>
    <property type="evidence" value="ECO:0007669"/>
    <property type="project" value="TreeGrafter"/>
</dbReference>
<sequence>FFDSLEGSLAHALFAIPAVKGVEFGSGFASADRLGSENNDPYEMVQGTVRTRTNHAGGILGGLSTGMPLLLRVVVKPTSSIAREQESISLSRRTAQRLVVTGRHDPCIVPRAVPVVEHVTAFVLADFLLRRGRS</sequence>
<keyword evidence="6 7" id="KW-0456">Lyase</keyword>
<keyword evidence="5" id="KW-0057">Aromatic amino acid biosynthesis</keyword>
<evidence type="ECO:0000256" key="6">
    <source>
        <dbReference type="ARBA" id="ARBA00023239"/>
    </source>
</evidence>
<evidence type="ECO:0000313" key="7">
    <source>
        <dbReference type="EMBL" id="EQD43118.1"/>
    </source>
</evidence>